<dbReference type="Pfam" id="PF00724">
    <property type="entry name" value="Oxidored_FMN"/>
    <property type="match status" value="1"/>
</dbReference>
<organism evidence="5 6">
    <name type="scientific">Persicobacter diffluens</name>
    <dbReference type="NCBI Taxonomy" id="981"/>
    <lineage>
        <taxon>Bacteria</taxon>
        <taxon>Pseudomonadati</taxon>
        <taxon>Bacteroidota</taxon>
        <taxon>Cytophagia</taxon>
        <taxon>Cytophagales</taxon>
        <taxon>Persicobacteraceae</taxon>
        <taxon>Persicobacter</taxon>
    </lineage>
</organism>
<evidence type="ECO:0000259" key="4">
    <source>
        <dbReference type="Pfam" id="PF00724"/>
    </source>
</evidence>
<keyword evidence="6" id="KW-1185">Reference proteome</keyword>
<evidence type="ECO:0000256" key="3">
    <source>
        <dbReference type="ARBA" id="ARBA00023002"/>
    </source>
</evidence>
<evidence type="ECO:0000256" key="1">
    <source>
        <dbReference type="ARBA" id="ARBA00001917"/>
    </source>
</evidence>
<dbReference type="GO" id="GO:0005829">
    <property type="term" value="C:cytosol"/>
    <property type="evidence" value="ECO:0007669"/>
    <property type="project" value="UniProtKB-ARBA"/>
</dbReference>
<dbReference type="InterPro" id="IPR045247">
    <property type="entry name" value="Oye-like"/>
</dbReference>
<dbReference type="EMBL" id="BQKE01000002">
    <property type="protein sequence ID" value="GJM62905.1"/>
    <property type="molecule type" value="Genomic_DNA"/>
</dbReference>
<dbReference type="PANTHER" id="PTHR22893:SF91">
    <property type="entry name" value="NADPH DEHYDROGENASE 2-RELATED"/>
    <property type="match status" value="1"/>
</dbReference>
<reference evidence="5 6" key="1">
    <citation type="submission" date="2021-12" db="EMBL/GenBank/DDBJ databases">
        <title>Genome sequencing of bacteria with rrn-lacking chromosome and rrn-plasmid.</title>
        <authorList>
            <person name="Anda M."/>
            <person name="Iwasaki W."/>
        </authorList>
    </citation>
    <scope>NUCLEOTIDE SEQUENCE [LARGE SCALE GENOMIC DNA]</scope>
    <source>
        <strain evidence="5 6">NBRC 15940</strain>
    </source>
</reference>
<dbReference type="CDD" id="cd02933">
    <property type="entry name" value="OYE_like_FMN"/>
    <property type="match status" value="1"/>
</dbReference>
<dbReference type="InterPro" id="IPR001155">
    <property type="entry name" value="OxRdtase_FMN_N"/>
</dbReference>
<evidence type="ECO:0000256" key="2">
    <source>
        <dbReference type="ARBA" id="ARBA00005979"/>
    </source>
</evidence>
<dbReference type="Proteomes" id="UP001310022">
    <property type="component" value="Unassembled WGS sequence"/>
</dbReference>
<dbReference type="GO" id="GO:0010181">
    <property type="term" value="F:FMN binding"/>
    <property type="evidence" value="ECO:0007669"/>
    <property type="project" value="InterPro"/>
</dbReference>
<dbReference type="SUPFAM" id="SSF51395">
    <property type="entry name" value="FMN-linked oxidoreductases"/>
    <property type="match status" value="1"/>
</dbReference>
<evidence type="ECO:0000313" key="5">
    <source>
        <dbReference type="EMBL" id="GJM62905.1"/>
    </source>
</evidence>
<dbReference type="InterPro" id="IPR013785">
    <property type="entry name" value="Aldolase_TIM"/>
</dbReference>
<feature type="domain" description="NADH:flavin oxidoreductase/NADH oxidase N-terminal" evidence="4">
    <location>
        <begin position="2"/>
        <end position="333"/>
    </location>
</feature>
<name>A0AAN5AKI7_9BACT</name>
<dbReference type="PANTHER" id="PTHR22893">
    <property type="entry name" value="NADH OXIDOREDUCTASE-RELATED"/>
    <property type="match status" value="1"/>
</dbReference>
<comment type="cofactor">
    <cofactor evidence="1">
        <name>FMN</name>
        <dbReference type="ChEBI" id="CHEBI:58210"/>
    </cofactor>
</comment>
<evidence type="ECO:0000313" key="6">
    <source>
        <dbReference type="Proteomes" id="UP001310022"/>
    </source>
</evidence>
<dbReference type="Gene3D" id="3.20.20.70">
    <property type="entry name" value="Aldolase class I"/>
    <property type="match status" value="1"/>
</dbReference>
<sequence>MKLFKDYLLGKITLKNRIVMAPMTRSRAEENIPNDLMATYYGQRATAGLIITEGTSPSPNGLGYPRIPGIFSEGQTVGWKKITDAVHDKGGKIFLQLMHTGRVSHPLNMDKDAKVLAPSAITLSGEMYTDQKGMQPYPEPEVMTLEDIEQARQEYVIAAKNAIKAGFDGVELHGANGYLMDQFFNPCTNRRTDDYGGSVENRNRFLVEVAQSVTDAIGKEKVGIRLSPYGAFNDMTVFDQIDFAYESLAKALGEVGLTYIHIVDHQAMGAPEVPESIKVKIQQAFGGDIIRSGGFESAEQAEKVLESGQGQLVAFGRPFIANPDLVEKLQNGEALKAPDFDTFYTPGSKGYTDY</sequence>
<dbReference type="GO" id="GO:0016628">
    <property type="term" value="F:oxidoreductase activity, acting on the CH-CH group of donors, NAD or NADP as acceptor"/>
    <property type="evidence" value="ECO:0007669"/>
    <property type="project" value="UniProtKB-ARBA"/>
</dbReference>
<dbReference type="RefSeq" id="WP_338238132.1">
    <property type="nucleotide sequence ID" value="NZ_BQKE01000002.1"/>
</dbReference>
<gene>
    <name evidence="5" type="ORF">PEDI_34570</name>
</gene>
<keyword evidence="3" id="KW-0560">Oxidoreductase</keyword>
<dbReference type="FunFam" id="3.20.20.70:FF:000059">
    <property type="entry name" value="N-ethylmaleimide reductase, FMN-linked"/>
    <property type="match status" value="1"/>
</dbReference>
<accession>A0AAN5AKI7</accession>
<proteinExistence type="inferred from homology"/>
<comment type="caution">
    <text evidence="5">The sequence shown here is derived from an EMBL/GenBank/DDBJ whole genome shotgun (WGS) entry which is preliminary data.</text>
</comment>
<dbReference type="AlphaFoldDB" id="A0AAN5AKI7"/>
<protein>
    <submittedName>
        <fullName evidence="5">Alkene reductase</fullName>
    </submittedName>
</protein>
<comment type="similarity">
    <text evidence="2">Belongs to the NADH:flavin oxidoreductase/NADH oxidase family.</text>
</comment>